<dbReference type="InterPro" id="IPR012547">
    <property type="entry name" value="PDDEXK_9"/>
</dbReference>
<dbReference type="Proteomes" id="UP000253805">
    <property type="component" value="Unassembled WGS sequence"/>
</dbReference>
<gene>
    <name evidence="2" type="ORF">C1850_02360</name>
</gene>
<dbReference type="Pfam" id="PF09820">
    <property type="entry name" value="AAA-ATPase_like"/>
    <property type="match status" value="1"/>
</dbReference>
<sequence>MDKGAASSAPFFCARMALVETRKGSAMAEEGILHDGIYRVGDVRVSDLAGRKRLPIGDSVFESVVGNKVYIDKSMLIADVLDSGAVATLFCRPRRFGKSLNLSMLQRFLEIPNPNDIGSGHAERLFRGLEIWEADGGAYRRHCEAYPVIRFSFNNMKSPSWREFESAIRANLGLECRRHGYLAESEALSDYEIELFECLARGEASEGELSSSLLFLTQVLMKHHDSPVVVLIDEYDAPVMAGYTNGYYREIVDFLKSWLTGALKDNSALFAAVLTGVQRVTKESIFSDLNSLDVNTSLNVASDERYGFTQADVEALASYLGREDGVPAAKEWYDGYRFGNLEVYNPWSLLNYFSRGCAVDIYWGNTSSNSVLGDALRASDGRTFSQVLALAEPGGVVDAALDLGVVFPDVGIRPEALWSMLYLSGYLTTDDVAFPGDSEYMRRLRIPNREVGRLYRKEIVDRFAEMAGNRDYLRDMHRALVTGNAEVLESELERVLANSASFFDLVRENSYHMLMLGLLFGVPGYANPLSNREAGDGRPDIVVNPERPDSPVIVVEVKHAKDADKKTLEALAAEALVQIADRGYIDAGVPSVRWGVAFSGKHARAVAEMRN</sequence>
<dbReference type="PANTHER" id="PTHR34825:SF1">
    <property type="entry name" value="AAA-ATPASE-LIKE DOMAIN-CONTAINING PROTEIN"/>
    <property type="match status" value="1"/>
</dbReference>
<evidence type="ECO:0000313" key="3">
    <source>
        <dbReference type="Proteomes" id="UP000253805"/>
    </source>
</evidence>
<protein>
    <recommendedName>
        <fullName evidence="1">AAA-ATPase-like domain-containing protein</fullName>
    </recommendedName>
</protein>
<proteinExistence type="predicted"/>
<name>A0A369P5X0_9ACTN</name>
<dbReference type="InterPro" id="IPR018631">
    <property type="entry name" value="AAA-ATPase-like_dom"/>
</dbReference>
<reference evidence="2 3" key="1">
    <citation type="journal article" date="2018" name="Elife">
        <title>Discovery and characterization of a prevalent human gut bacterial enzyme sufficient for the inactivation of a family of plant toxins.</title>
        <authorList>
            <person name="Koppel N."/>
            <person name="Bisanz J.E."/>
            <person name="Pandelia M.E."/>
            <person name="Turnbaugh P.J."/>
            <person name="Balskus E.P."/>
        </authorList>
    </citation>
    <scope>NUCLEOTIDE SEQUENCE [LARGE SCALE GENOMIC DNA]</scope>
    <source>
        <strain evidence="2 3">OB21 GAM 11</strain>
    </source>
</reference>
<evidence type="ECO:0000259" key="1">
    <source>
        <dbReference type="Pfam" id="PF09820"/>
    </source>
</evidence>
<accession>A0A369P5X0</accession>
<organism evidence="2 3">
    <name type="scientific">Adlercreutzia equolifaciens subsp. celatus</name>
    <dbReference type="NCBI Taxonomy" id="394340"/>
    <lineage>
        <taxon>Bacteria</taxon>
        <taxon>Bacillati</taxon>
        <taxon>Actinomycetota</taxon>
        <taxon>Coriobacteriia</taxon>
        <taxon>Eggerthellales</taxon>
        <taxon>Eggerthellaceae</taxon>
        <taxon>Adlercreutzia</taxon>
    </lineage>
</organism>
<dbReference type="AlphaFoldDB" id="A0A369P5X0"/>
<evidence type="ECO:0000313" key="2">
    <source>
        <dbReference type="EMBL" id="RDC46436.1"/>
    </source>
</evidence>
<feature type="domain" description="AAA-ATPase-like" evidence="1">
    <location>
        <begin position="55"/>
        <end position="286"/>
    </location>
</feature>
<comment type="caution">
    <text evidence="2">The sequence shown here is derived from an EMBL/GenBank/DDBJ whole genome shotgun (WGS) entry which is preliminary data.</text>
</comment>
<dbReference type="PANTHER" id="PTHR34825">
    <property type="entry name" value="CONSERVED PROTEIN, WITH A WEAK D-GALACTARATE DEHYDRATASE/ALTRONATE HYDROLASE DOMAIN"/>
    <property type="match status" value="1"/>
</dbReference>
<dbReference type="EMBL" id="PPUT01000003">
    <property type="protein sequence ID" value="RDC46436.1"/>
    <property type="molecule type" value="Genomic_DNA"/>
</dbReference>
<dbReference type="Pfam" id="PF08011">
    <property type="entry name" value="PDDEXK_9"/>
    <property type="match status" value="1"/>
</dbReference>